<evidence type="ECO:0000256" key="4">
    <source>
        <dbReference type="HAMAP-Rule" id="MF_00528"/>
    </source>
</evidence>
<dbReference type="GO" id="GO:0036221">
    <property type="term" value="F:UTP diphosphatase activity"/>
    <property type="evidence" value="ECO:0007669"/>
    <property type="project" value="RHEA"/>
</dbReference>
<dbReference type="CDD" id="cd00555">
    <property type="entry name" value="Maf"/>
    <property type="match status" value="1"/>
</dbReference>
<accession>A0A1I7AGN3</accession>
<comment type="catalytic activity">
    <reaction evidence="4">
        <text>UTP + H2O = UMP + diphosphate + H(+)</text>
        <dbReference type="Rhea" id="RHEA:29395"/>
        <dbReference type="ChEBI" id="CHEBI:15377"/>
        <dbReference type="ChEBI" id="CHEBI:15378"/>
        <dbReference type="ChEBI" id="CHEBI:33019"/>
        <dbReference type="ChEBI" id="CHEBI:46398"/>
        <dbReference type="ChEBI" id="CHEBI:57865"/>
        <dbReference type="EC" id="3.6.1.9"/>
    </reaction>
</comment>
<gene>
    <name evidence="5" type="ORF">SAMN05216474_2073</name>
</gene>
<dbReference type="PIRSF" id="PIRSF006305">
    <property type="entry name" value="Maf"/>
    <property type="match status" value="1"/>
</dbReference>
<organism evidence="5 6">
    <name type="scientific">Lishizhenia tianjinensis</name>
    <dbReference type="NCBI Taxonomy" id="477690"/>
    <lineage>
        <taxon>Bacteria</taxon>
        <taxon>Pseudomonadati</taxon>
        <taxon>Bacteroidota</taxon>
        <taxon>Flavobacteriia</taxon>
        <taxon>Flavobacteriales</taxon>
        <taxon>Crocinitomicaceae</taxon>
        <taxon>Lishizhenia</taxon>
    </lineage>
</organism>
<feature type="site" description="Important for substrate specificity" evidence="4">
    <location>
        <position position="74"/>
    </location>
</feature>
<dbReference type="Pfam" id="PF02545">
    <property type="entry name" value="Maf"/>
    <property type="match status" value="1"/>
</dbReference>
<keyword evidence="6" id="KW-1185">Reference proteome</keyword>
<feature type="site" description="Important for substrate specificity" evidence="4">
    <location>
        <position position="156"/>
    </location>
</feature>
<dbReference type="NCBIfam" id="TIGR00172">
    <property type="entry name" value="maf"/>
    <property type="match status" value="1"/>
</dbReference>
<dbReference type="EC" id="3.6.1.9" evidence="4"/>
<evidence type="ECO:0000256" key="2">
    <source>
        <dbReference type="ARBA" id="ARBA00022801"/>
    </source>
</evidence>
<reference evidence="5 6" key="1">
    <citation type="submission" date="2016-10" db="EMBL/GenBank/DDBJ databases">
        <authorList>
            <person name="de Groot N.N."/>
        </authorList>
    </citation>
    <scope>NUCLEOTIDE SEQUENCE [LARGE SCALE GENOMIC DNA]</scope>
    <source>
        <strain evidence="5 6">CGMCC 1.7005</strain>
    </source>
</reference>
<comment type="subcellular location">
    <subcellularLocation>
        <location evidence="4">Cytoplasm</location>
    </subcellularLocation>
</comment>
<dbReference type="Proteomes" id="UP000236454">
    <property type="component" value="Unassembled WGS sequence"/>
</dbReference>
<protein>
    <recommendedName>
        <fullName evidence="4">dTTP/UTP pyrophosphatase</fullName>
        <shortName evidence="4">dTTPase/UTPase</shortName>
        <ecNumber evidence="4">3.6.1.9</ecNumber>
    </recommendedName>
    <alternativeName>
        <fullName evidence="4">Nucleoside triphosphate pyrophosphatase</fullName>
    </alternativeName>
    <alternativeName>
        <fullName evidence="4">Nucleotide pyrophosphatase</fullName>
        <shortName evidence="4">Nucleotide PPase</shortName>
    </alternativeName>
</protein>
<comment type="caution">
    <text evidence="4">Lacks conserved residue(s) required for the propagation of feature annotation.</text>
</comment>
<dbReference type="GO" id="GO:0036218">
    <property type="term" value="F:dTTP diphosphatase activity"/>
    <property type="evidence" value="ECO:0007669"/>
    <property type="project" value="RHEA"/>
</dbReference>
<keyword evidence="3 4" id="KW-0546">Nucleotide metabolism</keyword>
<name>A0A1I7AGN3_9FLAO</name>
<proteinExistence type="inferred from homology"/>
<keyword evidence="4" id="KW-0963">Cytoplasm</keyword>
<feature type="site" description="Important for substrate specificity" evidence="4">
    <location>
        <position position="15"/>
    </location>
</feature>
<dbReference type="EMBL" id="FPAS01000003">
    <property type="protein sequence ID" value="SFT74089.1"/>
    <property type="molecule type" value="Genomic_DNA"/>
</dbReference>
<keyword evidence="2 4" id="KW-0378">Hydrolase</keyword>
<evidence type="ECO:0000313" key="5">
    <source>
        <dbReference type="EMBL" id="SFT74089.1"/>
    </source>
</evidence>
<feature type="active site" description="Proton acceptor" evidence="4">
    <location>
        <position position="73"/>
    </location>
</feature>
<evidence type="ECO:0000256" key="3">
    <source>
        <dbReference type="ARBA" id="ARBA00023080"/>
    </source>
</evidence>
<comment type="similarity">
    <text evidence="4">Belongs to the Maf family. YhdE subfamily.</text>
</comment>
<evidence type="ECO:0000313" key="6">
    <source>
        <dbReference type="Proteomes" id="UP000236454"/>
    </source>
</evidence>
<dbReference type="STRING" id="477690.SAMN05216474_2073"/>
<dbReference type="InterPro" id="IPR003697">
    <property type="entry name" value="Maf-like"/>
</dbReference>
<dbReference type="AlphaFoldDB" id="A0A1I7AGN3"/>
<dbReference type="PANTHER" id="PTHR43213">
    <property type="entry name" value="BIFUNCTIONAL DTTP/UTP PYROPHOSPHATASE/METHYLTRANSFERASE PROTEIN-RELATED"/>
    <property type="match status" value="1"/>
</dbReference>
<dbReference type="GO" id="GO:0009117">
    <property type="term" value="P:nucleotide metabolic process"/>
    <property type="evidence" value="ECO:0007669"/>
    <property type="project" value="UniProtKB-KW"/>
</dbReference>
<dbReference type="PANTHER" id="PTHR43213:SF5">
    <property type="entry name" value="BIFUNCTIONAL DTTP_UTP PYROPHOSPHATASE_METHYLTRANSFERASE PROTEIN-RELATED"/>
    <property type="match status" value="1"/>
</dbReference>
<comment type="cofactor">
    <cofactor evidence="1 4">
        <name>a divalent metal cation</name>
        <dbReference type="ChEBI" id="CHEBI:60240"/>
    </cofactor>
</comment>
<dbReference type="RefSeq" id="WP_170853735.1">
    <property type="nucleotide sequence ID" value="NZ_FPAS01000003.1"/>
</dbReference>
<dbReference type="SUPFAM" id="SSF52972">
    <property type="entry name" value="ITPase-like"/>
    <property type="match status" value="1"/>
</dbReference>
<dbReference type="GO" id="GO:0005737">
    <property type="term" value="C:cytoplasm"/>
    <property type="evidence" value="ECO:0007669"/>
    <property type="project" value="UniProtKB-SubCell"/>
</dbReference>
<comment type="catalytic activity">
    <reaction evidence="4">
        <text>dTTP + H2O = dTMP + diphosphate + H(+)</text>
        <dbReference type="Rhea" id="RHEA:28534"/>
        <dbReference type="ChEBI" id="CHEBI:15377"/>
        <dbReference type="ChEBI" id="CHEBI:15378"/>
        <dbReference type="ChEBI" id="CHEBI:33019"/>
        <dbReference type="ChEBI" id="CHEBI:37568"/>
        <dbReference type="ChEBI" id="CHEBI:63528"/>
        <dbReference type="EC" id="3.6.1.9"/>
    </reaction>
</comment>
<sequence>MRNNIKIIIGSKSPRRQQLISGLGLDFEVRTKEVEEIYPKDLPAHEVAEFLSKLKSTPLLETLQDGEVLLTSDTTVIINNTVLGKPKDLNEAKAMIASLSNNNHEVVTGVCLSSKDKQISFSVSTRVFFNELTEEEINYYVEKFQPLDKAGAYGIQEWIGQIGVQKIEGSYYNVVGLPIARVWAELKKF</sequence>
<evidence type="ECO:0000256" key="1">
    <source>
        <dbReference type="ARBA" id="ARBA00001968"/>
    </source>
</evidence>
<dbReference type="Gene3D" id="3.90.950.10">
    <property type="match status" value="1"/>
</dbReference>
<dbReference type="HAMAP" id="MF_00528">
    <property type="entry name" value="Maf"/>
    <property type="match status" value="1"/>
</dbReference>
<comment type="function">
    <text evidence="4">Nucleoside triphosphate pyrophosphatase that hydrolyzes dTTP and UTP. May have a dual role in cell division arrest and in preventing the incorporation of modified nucleotides into cellular nucleic acids.</text>
</comment>
<dbReference type="InterPro" id="IPR029001">
    <property type="entry name" value="ITPase-like_fam"/>
</dbReference>